<reference evidence="11 12" key="1">
    <citation type="submission" date="2019-04" db="EMBL/GenBank/DDBJ databases">
        <title>Geobacter ruber sp. nov., ferric-reducing bacteria isolated from paddy soil.</title>
        <authorList>
            <person name="Xu Z."/>
            <person name="Masuda Y."/>
            <person name="Itoh H."/>
            <person name="Senoo K."/>
        </authorList>
    </citation>
    <scope>NUCLEOTIDE SEQUENCE [LARGE SCALE GENOMIC DNA]</scope>
    <source>
        <strain evidence="11 12">Red88</strain>
    </source>
</reference>
<evidence type="ECO:0000256" key="5">
    <source>
        <dbReference type="ARBA" id="ARBA00022605"/>
    </source>
</evidence>
<evidence type="ECO:0000256" key="4">
    <source>
        <dbReference type="ARBA" id="ARBA00022498"/>
    </source>
</evidence>
<dbReference type="Gene3D" id="3.40.50.720">
    <property type="entry name" value="NAD(P)-binding Rossmann-like Domain"/>
    <property type="match status" value="1"/>
</dbReference>
<keyword evidence="6" id="KW-0560">Oxidoreductase</keyword>
<keyword evidence="8" id="KW-0057">Aromatic amino acid biosynthesis</keyword>
<dbReference type="Pfam" id="PF20463">
    <property type="entry name" value="PDH_C"/>
    <property type="match status" value="1"/>
</dbReference>
<comment type="catalytic activity">
    <reaction evidence="9">
        <text>prephenate + NAD(+) = 3-(4-hydroxyphenyl)pyruvate + CO2 + NADH</text>
        <dbReference type="Rhea" id="RHEA:13869"/>
        <dbReference type="ChEBI" id="CHEBI:16526"/>
        <dbReference type="ChEBI" id="CHEBI:29934"/>
        <dbReference type="ChEBI" id="CHEBI:36242"/>
        <dbReference type="ChEBI" id="CHEBI:57540"/>
        <dbReference type="ChEBI" id="CHEBI:57945"/>
        <dbReference type="EC" id="1.3.1.12"/>
    </reaction>
</comment>
<dbReference type="GO" id="GO:0006571">
    <property type="term" value="P:tyrosine biosynthetic process"/>
    <property type="evidence" value="ECO:0007669"/>
    <property type="project" value="UniProtKB-KW"/>
</dbReference>
<evidence type="ECO:0000256" key="6">
    <source>
        <dbReference type="ARBA" id="ARBA00023002"/>
    </source>
</evidence>
<dbReference type="GO" id="GO:0008977">
    <property type="term" value="F:prephenate dehydrogenase (NAD+) activity"/>
    <property type="evidence" value="ECO:0007669"/>
    <property type="project" value="UniProtKB-EC"/>
</dbReference>
<dbReference type="Pfam" id="PF02153">
    <property type="entry name" value="PDH_N"/>
    <property type="match status" value="1"/>
</dbReference>
<evidence type="ECO:0000313" key="12">
    <source>
        <dbReference type="Proteomes" id="UP000324298"/>
    </source>
</evidence>
<evidence type="ECO:0000256" key="2">
    <source>
        <dbReference type="ARBA" id="ARBA00007964"/>
    </source>
</evidence>
<dbReference type="InterPro" id="IPR036291">
    <property type="entry name" value="NAD(P)-bd_dom_sf"/>
</dbReference>
<dbReference type="InterPro" id="IPR050812">
    <property type="entry name" value="Preph/Arog_dehydrog"/>
</dbReference>
<dbReference type="InterPro" id="IPR003099">
    <property type="entry name" value="Prephen_DH"/>
</dbReference>
<dbReference type="OrthoDB" id="9802008at2"/>
<name>A0A5A9XDJ2_9BACT</name>
<dbReference type="PANTHER" id="PTHR21363:SF0">
    <property type="entry name" value="PREPHENATE DEHYDROGENASE [NADP(+)]"/>
    <property type="match status" value="1"/>
</dbReference>
<protein>
    <recommendedName>
        <fullName evidence="3">prephenate dehydrogenase</fullName>
        <ecNumber evidence="3">1.3.1.12</ecNumber>
    </recommendedName>
</protein>
<evidence type="ECO:0000256" key="8">
    <source>
        <dbReference type="ARBA" id="ARBA00023141"/>
    </source>
</evidence>
<dbReference type="EC" id="1.3.1.12" evidence="3"/>
<evidence type="ECO:0000256" key="3">
    <source>
        <dbReference type="ARBA" id="ARBA00012068"/>
    </source>
</evidence>
<keyword evidence="7" id="KW-0520">NAD</keyword>
<evidence type="ECO:0000256" key="7">
    <source>
        <dbReference type="ARBA" id="ARBA00023027"/>
    </source>
</evidence>
<dbReference type="Proteomes" id="UP000324298">
    <property type="component" value="Unassembled WGS sequence"/>
</dbReference>
<keyword evidence="5" id="KW-0028">Amino-acid biosynthesis</keyword>
<dbReference type="GO" id="GO:0004665">
    <property type="term" value="F:prephenate dehydrogenase (NADP+) activity"/>
    <property type="evidence" value="ECO:0007669"/>
    <property type="project" value="InterPro"/>
</dbReference>
<dbReference type="FunFam" id="3.40.50.720:FF:000208">
    <property type="entry name" value="Prephenate dehydrogenase"/>
    <property type="match status" value="1"/>
</dbReference>
<dbReference type="SUPFAM" id="SSF48179">
    <property type="entry name" value="6-phosphogluconate dehydrogenase C-terminal domain-like"/>
    <property type="match status" value="1"/>
</dbReference>
<gene>
    <name evidence="11" type="ORF">ET418_12245</name>
</gene>
<sequence length="287" mass="30211">MSMIIERLTVIGVGLIGGSFARALREAGAVGTIVGVDTDRDNLNQALSLGVVDEITPDVARGVRDAQVVFVSVPVCSIPMVVREIAPFLPPGCIVSDGGSVKSAIVRECEALMPPGCTFVGGHPIAGTEHSGAAAAFAALFTGKRCILTPTPATDAGAYDTMARLWRSAGANVCSMEPGHHDRIFAEISHLPHVVAYALVHAVGTADVEGENVLSYSAGGFRDFTRIASSDPVMWRDITLMNRAALLTSIDGFSASLAELRRRIDCSDPAALAEFFTIAKQFRDGIL</sequence>
<dbReference type="RefSeq" id="WP_149307901.1">
    <property type="nucleotide sequence ID" value="NZ_SRSD01000007.1"/>
</dbReference>
<keyword evidence="4" id="KW-0827">Tyrosine biosynthesis</keyword>
<dbReference type="SUPFAM" id="SSF51735">
    <property type="entry name" value="NAD(P)-binding Rossmann-fold domains"/>
    <property type="match status" value="1"/>
</dbReference>
<dbReference type="InterPro" id="IPR008927">
    <property type="entry name" value="6-PGluconate_DH-like_C_sf"/>
</dbReference>
<evidence type="ECO:0000259" key="10">
    <source>
        <dbReference type="PROSITE" id="PS51176"/>
    </source>
</evidence>
<dbReference type="AlphaFoldDB" id="A0A5A9XDJ2"/>
<comment type="caution">
    <text evidence="11">The sequence shown here is derived from an EMBL/GenBank/DDBJ whole genome shotgun (WGS) entry which is preliminary data.</text>
</comment>
<dbReference type="GO" id="GO:0070403">
    <property type="term" value="F:NAD+ binding"/>
    <property type="evidence" value="ECO:0007669"/>
    <property type="project" value="InterPro"/>
</dbReference>
<dbReference type="InterPro" id="IPR046826">
    <property type="entry name" value="PDH_N"/>
</dbReference>
<dbReference type="Gene3D" id="1.10.3660.10">
    <property type="entry name" value="6-phosphogluconate dehydrogenase C-terminal like domain"/>
    <property type="match status" value="1"/>
</dbReference>
<feature type="domain" description="Prephenate/arogenate dehydrogenase" evidence="10">
    <location>
        <begin position="6"/>
        <end position="287"/>
    </location>
</feature>
<dbReference type="PROSITE" id="PS51176">
    <property type="entry name" value="PDH_ADH"/>
    <property type="match status" value="1"/>
</dbReference>
<dbReference type="EMBL" id="SRSD01000007">
    <property type="protein sequence ID" value="KAA0890428.1"/>
    <property type="molecule type" value="Genomic_DNA"/>
</dbReference>
<evidence type="ECO:0000256" key="9">
    <source>
        <dbReference type="ARBA" id="ARBA00049260"/>
    </source>
</evidence>
<dbReference type="PANTHER" id="PTHR21363">
    <property type="entry name" value="PREPHENATE DEHYDROGENASE"/>
    <property type="match status" value="1"/>
</dbReference>
<accession>A0A5A9XDJ2</accession>
<keyword evidence="12" id="KW-1185">Reference proteome</keyword>
<proteinExistence type="inferred from homology"/>
<dbReference type="FunFam" id="1.10.3660.10:FF:000003">
    <property type="entry name" value="Prephenate dehydrogenase"/>
    <property type="match status" value="1"/>
</dbReference>
<comment type="similarity">
    <text evidence="2">Belongs to the prephenate/arogenate dehydrogenase family.</text>
</comment>
<dbReference type="InterPro" id="IPR046825">
    <property type="entry name" value="PDH_C"/>
</dbReference>
<evidence type="ECO:0000313" key="11">
    <source>
        <dbReference type="EMBL" id="KAA0890428.1"/>
    </source>
</evidence>
<organism evidence="11 12">
    <name type="scientific">Oryzomonas rubra</name>
    <dbReference type="NCBI Taxonomy" id="2509454"/>
    <lineage>
        <taxon>Bacteria</taxon>
        <taxon>Pseudomonadati</taxon>
        <taxon>Thermodesulfobacteriota</taxon>
        <taxon>Desulfuromonadia</taxon>
        <taxon>Geobacterales</taxon>
        <taxon>Geobacteraceae</taxon>
        <taxon>Oryzomonas</taxon>
    </lineage>
</organism>
<evidence type="ECO:0000256" key="1">
    <source>
        <dbReference type="ARBA" id="ARBA00005067"/>
    </source>
</evidence>
<comment type="pathway">
    <text evidence="1">Amino-acid biosynthesis; L-tyrosine biosynthesis; (4-hydroxyphenyl)pyruvate from prephenate (NAD(+) route): step 1/1.</text>
</comment>